<dbReference type="RefSeq" id="WP_147133146.1">
    <property type="nucleotide sequence ID" value="NZ_VOSC01000019.1"/>
</dbReference>
<keyword evidence="2" id="KW-0808">Transferase</keyword>
<evidence type="ECO:0000259" key="1">
    <source>
        <dbReference type="Pfam" id="PF13480"/>
    </source>
</evidence>
<protein>
    <submittedName>
        <fullName evidence="2">GNAT family N-acetyltransferase</fullName>
    </submittedName>
</protein>
<dbReference type="Pfam" id="PF13480">
    <property type="entry name" value="Acetyltransf_6"/>
    <property type="match status" value="1"/>
</dbReference>
<feature type="domain" description="BioF2-like acetyltransferase" evidence="1">
    <location>
        <begin position="140"/>
        <end position="291"/>
    </location>
</feature>
<dbReference type="EMBL" id="VOSC01000019">
    <property type="protein sequence ID" value="TXE11668.1"/>
    <property type="molecule type" value="Genomic_DNA"/>
</dbReference>
<keyword evidence="3" id="KW-1185">Reference proteome</keyword>
<reference evidence="3" key="1">
    <citation type="submission" date="2019-08" db="EMBL/GenBank/DDBJ databases">
        <title>Seonamhaeicola sediminis sp. nov., isolated from marine sediment.</title>
        <authorList>
            <person name="Cao W.R."/>
        </authorList>
    </citation>
    <scope>NUCLEOTIDE SEQUENCE [LARGE SCALE GENOMIC DNA]</scope>
    <source>
        <strain evidence="3">Gy8</strain>
    </source>
</reference>
<organism evidence="2 3">
    <name type="scientific">Seonamhaeicola algicola</name>
    <dbReference type="NCBI Taxonomy" id="1719036"/>
    <lineage>
        <taxon>Bacteria</taxon>
        <taxon>Pseudomonadati</taxon>
        <taxon>Bacteroidota</taxon>
        <taxon>Flavobacteriia</taxon>
        <taxon>Flavobacteriales</taxon>
        <taxon>Flavobacteriaceae</taxon>
    </lineage>
</organism>
<dbReference type="InterPro" id="IPR016181">
    <property type="entry name" value="Acyl_CoA_acyltransferase"/>
</dbReference>
<dbReference type="OrthoDB" id="1422531at2"/>
<dbReference type="AlphaFoldDB" id="A0A5C7ASG9"/>
<gene>
    <name evidence="2" type="ORF">FUA26_06260</name>
</gene>
<accession>A0A5C7ASG9</accession>
<evidence type="ECO:0000313" key="2">
    <source>
        <dbReference type="EMBL" id="TXE11668.1"/>
    </source>
</evidence>
<dbReference type="SUPFAM" id="SSF55729">
    <property type="entry name" value="Acyl-CoA N-acyltransferases (Nat)"/>
    <property type="match status" value="1"/>
</dbReference>
<dbReference type="InterPro" id="IPR038740">
    <property type="entry name" value="BioF2-like_GNAT_dom"/>
</dbReference>
<name>A0A5C7ASG9_9FLAO</name>
<evidence type="ECO:0000313" key="3">
    <source>
        <dbReference type="Proteomes" id="UP000321790"/>
    </source>
</evidence>
<sequence length="427" mass="49901">MGCYFRRIPTVNIMPHTPTNALFTTAPFLNVWNRHFNNNRPNIQVPGITGLFFFKPTRLPLLKNTGATLTHGVSYGITANYAPQNKQVHVVYDVPEHAPIPETAPTKHIGLKKIKQYPGYVVEVANYASIQQYMHTRMRSKSRWKLKRAQKRLETCFNIRYEALKGHAITESTFIQLFESYYSLLEKRTLQQQRFNHWLLPHKKAFLKELLWTLLKDHKAIVFVIYKQHTPISVTFNYLSNTRMILGAPVFDTDFEKFNLGYIGFLKQLAWCIDNHIETFDFSKGHYNYKKRLADAPYLFYHHIIYNKTAITSRLLAGIIATTYRCKQWLREQHIDQVFNKWMFTLKHKKTPQPQLHVTPLEALPNPNTLLPIDYNDTAYAFLKPTIYNTLFAGCTPETALTVFKTKHSKKSFILQAQTTYLHIQVV</sequence>
<dbReference type="GO" id="GO:0016740">
    <property type="term" value="F:transferase activity"/>
    <property type="evidence" value="ECO:0007669"/>
    <property type="project" value="UniProtKB-KW"/>
</dbReference>
<proteinExistence type="predicted"/>
<dbReference type="Proteomes" id="UP000321790">
    <property type="component" value="Unassembled WGS sequence"/>
</dbReference>
<dbReference type="Gene3D" id="3.40.630.30">
    <property type="match status" value="1"/>
</dbReference>
<comment type="caution">
    <text evidence="2">The sequence shown here is derived from an EMBL/GenBank/DDBJ whole genome shotgun (WGS) entry which is preliminary data.</text>
</comment>